<organism evidence="1 2">
    <name type="scientific">phage Lak_Megaphage_Sonny</name>
    <dbReference type="NCBI Taxonomy" id="3109229"/>
    <lineage>
        <taxon>Viruses</taxon>
        <taxon>Duplodnaviria</taxon>
        <taxon>Heunggongvirae</taxon>
        <taxon>Uroviricota</taxon>
        <taxon>Caudoviricetes</taxon>
        <taxon>Caudoviricetes code 15 clade</taxon>
    </lineage>
</organism>
<protein>
    <submittedName>
        <fullName evidence="1">Uncharacterized protein</fullName>
    </submittedName>
</protein>
<keyword evidence="2" id="KW-1185">Reference proteome</keyword>
<dbReference type="Proteomes" id="UP001358193">
    <property type="component" value="Segment"/>
</dbReference>
<proteinExistence type="predicted"/>
<sequence length="117" mass="13427">MTNRELDNLIGQKLEAFVDIENDDTSLIEFTVKSYKRVGNTFVLVSTDGNIYSEDDINWHYSLTPEGALWVTLQDAGIIEKDFDSFNFDMYHDAFTHFMDMLVKLNIVSDGSSKNDE</sequence>
<evidence type="ECO:0000313" key="1">
    <source>
        <dbReference type="EMBL" id="WQJ53571.1"/>
    </source>
</evidence>
<name>A0ABZ0Z335_9CAUD</name>
<accession>A0ABZ0Z335</accession>
<dbReference type="EMBL" id="OR769223">
    <property type="protein sequence ID" value="WQJ53571.1"/>
    <property type="molecule type" value="Genomic_DNA"/>
</dbReference>
<evidence type="ECO:0000313" key="2">
    <source>
        <dbReference type="Proteomes" id="UP001358193"/>
    </source>
</evidence>
<reference evidence="1 2" key="1">
    <citation type="submission" date="2023-11" db="EMBL/GenBank/DDBJ databases">
        <authorList>
            <person name="Cook R."/>
            <person name="Crisci M."/>
            <person name="Pye H."/>
            <person name="Adriaenssens E."/>
            <person name="Santini J."/>
        </authorList>
    </citation>
    <scope>NUCLEOTIDE SEQUENCE [LARGE SCALE GENOMIC DNA]</scope>
    <source>
        <strain evidence="1">Lak_Megaphage_Sonny</strain>
    </source>
</reference>